<dbReference type="EMBL" id="KZ107862">
    <property type="protein sequence ID" value="OSS43706.1"/>
    <property type="molecule type" value="Genomic_DNA"/>
</dbReference>
<feature type="region of interest" description="Disordered" evidence="6">
    <location>
        <begin position="1"/>
        <end position="44"/>
    </location>
</feature>
<dbReference type="GO" id="GO:0003677">
    <property type="term" value="F:DNA binding"/>
    <property type="evidence" value="ECO:0007669"/>
    <property type="project" value="UniProtKB-KW"/>
</dbReference>
<feature type="compositionally biased region" description="Polar residues" evidence="6">
    <location>
        <begin position="21"/>
        <end position="33"/>
    </location>
</feature>
<keyword evidence="8" id="KW-1185">Reference proteome</keyword>
<sequence>MENNTLNTTLNALHSPYRPCPTTNRRQHATTSAPAPPAQFNPKQRERLLKRRQAREDLLRLLRARPPVLRPILAIGTGCMRYPRGPDGRFLDRGRIEVRKDVQIEKKKPVPIVLEEPAPRPAVQVRSKL</sequence>
<dbReference type="InParanoid" id="A0A1Y2LIH5"/>
<reference evidence="7 8" key="1">
    <citation type="journal article" date="2017" name="Genome Announc.">
        <title>Genome sequence of the saprophytic ascomycete Epicoccum nigrum ICMP 19927 strain isolated from New Zealand.</title>
        <authorList>
            <person name="Fokin M."/>
            <person name="Fleetwood D."/>
            <person name="Weir B.S."/>
            <person name="Villas-Boas S.G."/>
        </authorList>
    </citation>
    <scope>NUCLEOTIDE SEQUENCE [LARGE SCALE GENOMIC DNA]</scope>
    <source>
        <strain evidence="7 8">ICMP 19927</strain>
    </source>
</reference>
<evidence type="ECO:0000256" key="3">
    <source>
        <dbReference type="ARBA" id="ARBA00023125"/>
    </source>
</evidence>
<evidence type="ECO:0000256" key="6">
    <source>
        <dbReference type="SAM" id="MobiDB-lite"/>
    </source>
</evidence>
<name>A0A1Y2LIH5_EPING</name>
<evidence type="ECO:0000256" key="4">
    <source>
        <dbReference type="ARBA" id="ARBA00023163"/>
    </source>
</evidence>
<dbReference type="GO" id="GO:0003700">
    <property type="term" value="F:DNA-binding transcription factor activity"/>
    <property type="evidence" value="ECO:0007669"/>
    <property type="project" value="InterPro"/>
</dbReference>
<dbReference type="InterPro" id="IPR001289">
    <property type="entry name" value="NFYA"/>
</dbReference>
<evidence type="ECO:0000313" key="8">
    <source>
        <dbReference type="Proteomes" id="UP000193240"/>
    </source>
</evidence>
<gene>
    <name evidence="7" type="ORF">B5807_11492</name>
</gene>
<protein>
    <submittedName>
        <fullName evidence="7">Uncharacterized protein</fullName>
    </submittedName>
</protein>
<evidence type="ECO:0000256" key="1">
    <source>
        <dbReference type="ARBA" id="ARBA00004123"/>
    </source>
</evidence>
<keyword evidence="4" id="KW-0804">Transcription</keyword>
<keyword evidence="2" id="KW-0805">Transcription regulation</keyword>
<dbReference type="AlphaFoldDB" id="A0A1Y2LIH5"/>
<evidence type="ECO:0000256" key="2">
    <source>
        <dbReference type="ARBA" id="ARBA00023015"/>
    </source>
</evidence>
<dbReference type="Proteomes" id="UP000193240">
    <property type="component" value="Unassembled WGS sequence"/>
</dbReference>
<evidence type="ECO:0000256" key="5">
    <source>
        <dbReference type="ARBA" id="ARBA00023242"/>
    </source>
</evidence>
<dbReference type="PROSITE" id="PS51152">
    <property type="entry name" value="NFYA_HAP2_2"/>
    <property type="match status" value="1"/>
</dbReference>
<dbReference type="GO" id="GO:0005634">
    <property type="term" value="C:nucleus"/>
    <property type="evidence" value="ECO:0007669"/>
    <property type="project" value="UniProtKB-SubCell"/>
</dbReference>
<feature type="compositionally biased region" description="Low complexity" evidence="6">
    <location>
        <begin position="1"/>
        <end position="13"/>
    </location>
</feature>
<keyword evidence="5" id="KW-0539">Nucleus</keyword>
<proteinExistence type="predicted"/>
<comment type="subcellular location">
    <subcellularLocation>
        <location evidence="1">Nucleus</location>
    </subcellularLocation>
</comment>
<evidence type="ECO:0000313" key="7">
    <source>
        <dbReference type="EMBL" id="OSS43706.1"/>
    </source>
</evidence>
<accession>A0A1Y2LIH5</accession>
<organism evidence="7 8">
    <name type="scientific">Epicoccum nigrum</name>
    <name type="common">Soil fungus</name>
    <name type="synonym">Epicoccum purpurascens</name>
    <dbReference type="NCBI Taxonomy" id="105696"/>
    <lineage>
        <taxon>Eukaryota</taxon>
        <taxon>Fungi</taxon>
        <taxon>Dikarya</taxon>
        <taxon>Ascomycota</taxon>
        <taxon>Pezizomycotina</taxon>
        <taxon>Dothideomycetes</taxon>
        <taxon>Pleosporomycetidae</taxon>
        <taxon>Pleosporales</taxon>
        <taxon>Pleosporineae</taxon>
        <taxon>Didymellaceae</taxon>
        <taxon>Epicoccum</taxon>
    </lineage>
</organism>
<keyword evidence="3" id="KW-0238">DNA-binding</keyword>